<evidence type="ECO:0000256" key="2">
    <source>
        <dbReference type="ARBA" id="ARBA00022737"/>
    </source>
</evidence>
<evidence type="ECO:0000256" key="5">
    <source>
        <dbReference type="SAM" id="MobiDB-lite"/>
    </source>
</evidence>
<keyword evidence="8" id="KW-1185">Reference proteome</keyword>
<dbReference type="PROSITE" id="PS50195">
    <property type="entry name" value="PX"/>
    <property type="match status" value="1"/>
</dbReference>
<dbReference type="Pfam" id="PF13901">
    <property type="entry name" value="RH_dom"/>
    <property type="match status" value="1"/>
</dbReference>
<feature type="region of interest" description="Disordered" evidence="5">
    <location>
        <begin position="1"/>
        <end position="20"/>
    </location>
</feature>
<reference evidence="7 8" key="1">
    <citation type="journal article" date="2017" name="Nature">
        <title>The Apostasia genome and the evolution of orchids.</title>
        <authorList>
            <person name="Zhang G.Q."/>
            <person name="Liu K.W."/>
            <person name="Li Z."/>
            <person name="Lohaus R."/>
            <person name="Hsiao Y.Y."/>
            <person name="Niu S.C."/>
            <person name="Wang J.Y."/>
            <person name="Lin Y.C."/>
            <person name="Xu Q."/>
            <person name="Chen L.J."/>
            <person name="Yoshida K."/>
            <person name="Fujiwara S."/>
            <person name="Wang Z.W."/>
            <person name="Zhang Y.Q."/>
            <person name="Mitsuda N."/>
            <person name="Wang M."/>
            <person name="Liu G.H."/>
            <person name="Pecoraro L."/>
            <person name="Huang H.X."/>
            <person name="Xiao X.J."/>
            <person name="Lin M."/>
            <person name="Wu X.Y."/>
            <person name="Wu W.L."/>
            <person name="Chen Y.Y."/>
            <person name="Chang S.B."/>
            <person name="Sakamoto S."/>
            <person name="Ohme-Takagi M."/>
            <person name="Yagi M."/>
            <person name="Zeng S.J."/>
            <person name="Shen C.Y."/>
            <person name="Yeh C.M."/>
            <person name="Luo Y.B."/>
            <person name="Tsai W.C."/>
            <person name="Van de Peer Y."/>
            <person name="Liu Z.J."/>
        </authorList>
    </citation>
    <scope>NUCLEOTIDE SEQUENCE [LARGE SCALE GENOMIC DNA]</scope>
    <source>
        <strain evidence="8">cv. Shenzhen</strain>
        <tissue evidence="7">Stem</tissue>
    </source>
</reference>
<dbReference type="InterPro" id="IPR025258">
    <property type="entry name" value="RH_dom"/>
</dbReference>
<keyword evidence="2" id="KW-0677">Repeat</keyword>
<gene>
    <name evidence="7" type="ORF">AXF42_Ash008537</name>
</gene>
<sequence length="1058" mass="115822">MESASECGAPPNPIDCFSTRPDLFSDTDASPVSSNYSSCDGSEFDRYCSANSVFGSASLCSSVGNCSGVGDDSPRECHSLREKSLRSRWNVSNCLPDGVSNDSSESPLDRTSATSAPFQCSKGSSSSCFGLRNDDNSGSSLFQRFVKGQESSSSPAGSSQRASFNEYSEAVEEGGSLTQSIGHLCNVVCLDFDTQRGIGLEADDDVLSHSEHSGVDSILDYGTDNEDQMQFYKQKSFNLVNNPKIDNSNPLLITSCVAFGSNDWDEFVQETGGGDLGLVSLHLDHTVQKQEGPIGTALGKEAEDVEVADSKAEDRLVKDAEDSLLIAANHKEQTTDIPGLALGDDECILGTRREADAVDLCTVDLGYDDSSGLQNSFSDGKTVKWNLSSLCNGDEILIQSSSAEQDTGKIVDEAFEGNVKGGSEDPPSYPLLKGDTSLQSFCCLNGEQSSRGIARIQFDKSSSFRTVSDAECSGIQGIEEMNKDAMGVVEVDFVEHESKELETCDSYDEMVLEMEEILLDSAKCHGSKYTQANHSHINQHLHHCRDGSSTASTSGTDDIYQPVHVPSKIDRVEIVGAKQKKGDVSFGERLVGVREYTIYRIKVNSDKDEWEVERRYRDFFALYCQLKALFTRHGLSLPAAWSSVEQESRKVFGNASPNVVIERSVLIEDCLCSILHSKYSFGIPRPLVCFLTPGKAIFKSSLLQAFVPRSLQKFVQDENLNCGREFQDDSSSLGKTISLIVEVKPHKSLRQLLEIQQYKCAGCRRHLDAGKTFLRELVQTFGWNRPRFCEYTGQLFCASCHSNDVAVLPARVLHYWDFSLYPVSQLAKAFLESIYDKPMLCVSAVNPFLFSKIPALLHVMGFRKKIGAMLPYVICPFRNSIQKSLGIRRHLLESNDFFALRDLVDLSKGPFSALPVMVENISNLILEHITQQCLICYDAGVACAARQACHDPSSMIFPFQETEAEKCSSCGSIYHKACFVNLLGCPCSEKPADAARRVGPTGSSTVGPHVEPSIQPLVSTSTAGFFSNILSKARPDKLWKPKNSSPVILMGSLTNSSL</sequence>
<feature type="region of interest" description="Disordered" evidence="5">
    <location>
        <begin position="99"/>
        <end position="127"/>
    </location>
</feature>
<evidence type="ECO:0000256" key="1">
    <source>
        <dbReference type="ARBA" id="ARBA00022723"/>
    </source>
</evidence>
<dbReference type="EMBL" id="KZ451923">
    <property type="protein sequence ID" value="PKA61707.1"/>
    <property type="molecule type" value="Genomic_DNA"/>
</dbReference>
<dbReference type="InterPro" id="IPR001683">
    <property type="entry name" value="PX_dom"/>
</dbReference>
<dbReference type="SUPFAM" id="SSF64268">
    <property type="entry name" value="PX domain"/>
    <property type="match status" value="1"/>
</dbReference>
<dbReference type="PANTHER" id="PTHR12326:SF3">
    <property type="entry name" value="DIFFERENTIALLY EXPRESSED IN FDCP 8 HOMOLOG"/>
    <property type="match status" value="1"/>
</dbReference>
<keyword evidence="4" id="KW-0862">Zinc</keyword>
<organism evidence="7 8">
    <name type="scientific">Apostasia shenzhenica</name>
    <dbReference type="NCBI Taxonomy" id="1088818"/>
    <lineage>
        <taxon>Eukaryota</taxon>
        <taxon>Viridiplantae</taxon>
        <taxon>Streptophyta</taxon>
        <taxon>Embryophyta</taxon>
        <taxon>Tracheophyta</taxon>
        <taxon>Spermatophyta</taxon>
        <taxon>Magnoliopsida</taxon>
        <taxon>Liliopsida</taxon>
        <taxon>Asparagales</taxon>
        <taxon>Orchidaceae</taxon>
        <taxon>Apostasioideae</taxon>
        <taxon>Apostasia</taxon>
    </lineage>
</organism>
<dbReference type="Proteomes" id="UP000236161">
    <property type="component" value="Unassembled WGS sequence"/>
</dbReference>
<protein>
    <recommendedName>
        <fullName evidence="6">PX domain-containing protein</fullName>
    </recommendedName>
</protein>
<keyword evidence="1" id="KW-0479">Metal-binding</keyword>
<dbReference type="Gene3D" id="3.30.1520.10">
    <property type="entry name" value="Phox-like domain"/>
    <property type="match status" value="1"/>
</dbReference>
<dbReference type="InterPro" id="IPR051366">
    <property type="entry name" value="DEF8"/>
</dbReference>
<dbReference type="GO" id="GO:0005768">
    <property type="term" value="C:endosome"/>
    <property type="evidence" value="ECO:0007669"/>
    <property type="project" value="UniProtKB-ARBA"/>
</dbReference>
<evidence type="ECO:0000256" key="3">
    <source>
        <dbReference type="ARBA" id="ARBA00022771"/>
    </source>
</evidence>
<feature type="domain" description="PX" evidence="6">
    <location>
        <begin position="577"/>
        <end position="714"/>
    </location>
</feature>
<accession>A0A2I0B1N2</accession>
<evidence type="ECO:0000256" key="4">
    <source>
        <dbReference type="ARBA" id="ARBA00022833"/>
    </source>
</evidence>
<dbReference type="AlphaFoldDB" id="A0A2I0B1N2"/>
<evidence type="ECO:0000313" key="8">
    <source>
        <dbReference type="Proteomes" id="UP000236161"/>
    </source>
</evidence>
<feature type="compositionally biased region" description="Polar residues" evidence="5">
    <location>
        <begin position="100"/>
        <end position="127"/>
    </location>
</feature>
<dbReference type="GO" id="GO:0008270">
    <property type="term" value="F:zinc ion binding"/>
    <property type="evidence" value="ECO:0007669"/>
    <property type="project" value="UniProtKB-KW"/>
</dbReference>
<proteinExistence type="predicted"/>
<evidence type="ECO:0000259" key="6">
    <source>
        <dbReference type="PROSITE" id="PS50195"/>
    </source>
</evidence>
<name>A0A2I0B1N2_9ASPA</name>
<keyword evidence="3" id="KW-0863">Zinc-finger</keyword>
<evidence type="ECO:0000313" key="7">
    <source>
        <dbReference type="EMBL" id="PKA61707.1"/>
    </source>
</evidence>
<dbReference type="InterPro" id="IPR036871">
    <property type="entry name" value="PX_dom_sf"/>
</dbReference>
<dbReference type="SMART" id="SM01175">
    <property type="entry name" value="DUF4206"/>
    <property type="match status" value="1"/>
</dbReference>
<dbReference type="OrthoDB" id="1918044at2759"/>
<dbReference type="GO" id="GO:0035091">
    <property type="term" value="F:phosphatidylinositol binding"/>
    <property type="evidence" value="ECO:0007669"/>
    <property type="project" value="InterPro"/>
</dbReference>
<dbReference type="PANTHER" id="PTHR12326">
    <property type="entry name" value="PLECKSTRIN HOMOLOGY DOMAIN CONTAINING PROTEIN"/>
    <property type="match status" value="1"/>
</dbReference>
<dbReference type="CDD" id="cd06093">
    <property type="entry name" value="PX_domain"/>
    <property type="match status" value="1"/>
</dbReference>
<dbReference type="STRING" id="1088818.A0A2I0B1N2"/>
<dbReference type="GO" id="GO:0016020">
    <property type="term" value="C:membrane"/>
    <property type="evidence" value="ECO:0007669"/>
    <property type="project" value="UniProtKB-ARBA"/>
</dbReference>